<feature type="chain" id="PRO_5009308629" evidence="3">
    <location>
        <begin position="20"/>
        <end position="1185"/>
    </location>
</feature>
<organism evidence="5 6">
    <name type="scientific">Caenorhabditis tropicalis</name>
    <dbReference type="NCBI Taxonomy" id="1561998"/>
    <lineage>
        <taxon>Eukaryota</taxon>
        <taxon>Metazoa</taxon>
        <taxon>Ecdysozoa</taxon>
        <taxon>Nematoda</taxon>
        <taxon>Chromadorea</taxon>
        <taxon>Rhabditida</taxon>
        <taxon>Rhabditina</taxon>
        <taxon>Rhabditomorpha</taxon>
        <taxon>Rhabditoidea</taxon>
        <taxon>Rhabditidae</taxon>
        <taxon>Peloderinae</taxon>
        <taxon>Caenorhabditis</taxon>
    </lineage>
</organism>
<feature type="domain" description="Domain of unknown function WSN" evidence="4">
    <location>
        <begin position="259"/>
        <end position="313"/>
    </location>
</feature>
<accession>A0A1I7UA18</accession>
<dbReference type="Proteomes" id="UP000095282">
    <property type="component" value="Unplaced"/>
</dbReference>
<feature type="signal peptide" evidence="3">
    <location>
        <begin position="1"/>
        <end position="19"/>
    </location>
</feature>
<evidence type="ECO:0000313" key="5">
    <source>
        <dbReference type="Proteomes" id="UP000095282"/>
    </source>
</evidence>
<dbReference type="InterPro" id="IPR003125">
    <property type="entry name" value="WSN"/>
</dbReference>
<protein>
    <submittedName>
        <fullName evidence="6">WSN domain-containing protein</fullName>
    </submittedName>
</protein>
<feature type="coiled-coil region" evidence="1">
    <location>
        <begin position="750"/>
        <end position="811"/>
    </location>
</feature>
<keyword evidence="1" id="KW-0175">Coiled coil</keyword>
<sequence length="1185" mass="135781">MRPILWIWILSWMVSGTDGFLWTLFGGNNCNCCRCSAPRLLPPMPTFVRQYQSSYSFSYSPPAAYQTPTAYTVPIVTTPSYRGPPAAAPISQEQLFNERKYATNQVAYHSETRPVTVTSGYGDQALSQLEDELASEKYKYNLQKSEKAEKKKQGKIRVFKIKPHKSSKKIDMGMVEWQSSQVAEYTNEKAVEKFIEATSDTNGINESLEEFIPIEIGSEPEFADEEPAGPPPNVRNRMVIQEKYSDRKEQEVNSIFKPISNLFEPYALVTNALTLQSKLYDPEINIAAELLNLEPSILDDLLKFDKNKTRKAYQQSISKFPLETGEQFLGYLDKVVKLRDDWKVVKGDIKELEAINDVIIDLKEEYYSFYSVNPLDELLTNLEAFNKDPSAWDQTKEEAAGKIVNEILNLDLGKFDDDLLPFKSLNLSICMESQNRTMTFFASMAEIASLNPEFPGNPENLLVAGLEGVESLYKSFQALKNLGNLPVNDLEKALESPLYQETFKVASEDLAHLLQPVFSISKKVAKLREKISENKDFLKRNLVHLQKSLALGTPCGPLDLTPLKQIPKPKPLDPICKPSAEAHLAKLIASSTKLANLDWTTDQKTLGLISGVFDLDTYKEASESAKKLEENVMKWHSAIGSVKDSMKTVIEGLGNLKVDKNIIKQLESFFEESTLDIIHKSCGLGVERSALIKELGSFDLEILRSTVRKIEEEVGKEETIPFAMKEWVYHKHIELNFMAGYKVYGIFDRVQGKENEIKELIMENEKVMKELRLQGKQVPTVISWTSGISDFEKMIKNLDELKANMTHLKTQNDLKSQVPKISTVFDPNLKISELLEQYELLRHSISPPESLQKARELGQKVEGIELSWSSHRAFLQYPNATSELDEYLKTVIEKEKASEREKNKEVVEEKQRGLRVGEIQEEVRCGGKLMDLIKNDKNEVKTDIRGQQGYTIINSNNVDIPFKHLHFRRVHKIKPSRNLVYMRYRKIPTGFAPFNLTPCQIMYEFFAELGSSNQVSVALIDSMMYVMTNGASFEDFYPIGAGLAAQRAKSMDLVTTAQIEFALYVCFKIINDESQYEQPMFNEEKTEFLRDLEDAWAVSWLQNYEEFEKYWGSKDFNRVYTPMENELHWYPQVKPKLEKTKESVVKFMERRRAFAKSMRKPDPYKKEEKKEEKKEGKKEEKKKNL</sequence>
<name>A0A1I7UA18_9PELO</name>
<feature type="region of interest" description="Disordered" evidence="2">
    <location>
        <begin position="1154"/>
        <end position="1185"/>
    </location>
</feature>
<proteinExistence type="predicted"/>
<dbReference type="Pfam" id="PF02206">
    <property type="entry name" value="WSN"/>
    <property type="match status" value="1"/>
</dbReference>
<evidence type="ECO:0000256" key="3">
    <source>
        <dbReference type="SAM" id="SignalP"/>
    </source>
</evidence>
<dbReference type="STRING" id="1561998.A0A1I7UA18"/>
<evidence type="ECO:0000256" key="1">
    <source>
        <dbReference type="SAM" id="Coils"/>
    </source>
</evidence>
<keyword evidence="5" id="KW-1185">Reference proteome</keyword>
<evidence type="ECO:0000313" key="6">
    <source>
        <dbReference type="WBParaSite" id="Csp11.Scaffold629.g16385.t1"/>
    </source>
</evidence>
<keyword evidence="3" id="KW-0732">Signal</keyword>
<evidence type="ECO:0000256" key="2">
    <source>
        <dbReference type="SAM" id="MobiDB-lite"/>
    </source>
</evidence>
<dbReference type="AlphaFoldDB" id="A0A1I7UA18"/>
<dbReference type="WBParaSite" id="Csp11.Scaffold629.g16385.t1">
    <property type="protein sequence ID" value="Csp11.Scaffold629.g16385.t1"/>
    <property type="gene ID" value="Csp11.Scaffold629.g16385"/>
</dbReference>
<evidence type="ECO:0000259" key="4">
    <source>
        <dbReference type="Pfam" id="PF02206"/>
    </source>
</evidence>
<reference evidence="6" key="1">
    <citation type="submission" date="2016-11" db="UniProtKB">
        <authorList>
            <consortium name="WormBaseParasite"/>
        </authorList>
    </citation>
    <scope>IDENTIFICATION</scope>
</reference>
<feature type="compositionally biased region" description="Basic and acidic residues" evidence="2">
    <location>
        <begin position="1159"/>
        <end position="1185"/>
    </location>
</feature>